<protein>
    <submittedName>
        <fullName evidence="1">Uncharacterized protein</fullName>
    </submittedName>
</protein>
<evidence type="ECO:0000313" key="1">
    <source>
        <dbReference type="EMBL" id="MEQ2251556.1"/>
    </source>
</evidence>
<gene>
    <name evidence="1" type="ORF">ILYODFUR_012246</name>
</gene>
<reference evidence="1 2" key="1">
    <citation type="submission" date="2021-06" db="EMBL/GenBank/DDBJ databases">
        <authorList>
            <person name="Palmer J.M."/>
        </authorList>
    </citation>
    <scope>NUCLEOTIDE SEQUENCE [LARGE SCALE GENOMIC DNA]</scope>
    <source>
        <strain evidence="2">if_2019</strain>
        <tissue evidence="1">Muscle</tissue>
    </source>
</reference>
<keyword evidence="2" id="KW-1185">Reference proteome</keyword>
<evidence type="ECO:0000313" key="2">
    <source>
        <dbReference type="Proteomes" id="UP001482620"/>
    </source>
</evidence>
<sequence>METTSFQVKHLTYILLLPMMGKNPRSINANFLSKYADNSACGITSVQLQFSYIDICVLVVGALWLSAGAQRAEAIYSQTFSILLLSFPFNRIKCFDCRGQDRRSFDK</sequence>
<comment type="caution">
    <text evidence="1">The sequence shown here is derived from an EMBL/GenBank/DDBJ whole genome shotgun (WGS) entry which is preliminary data.</text>
</comment>
<name>A0ABV0V544_9TELE</name>
<dbReference type="Proteomes" id="UP001482620">
    <property type="component" value="Unassembled WGS sequence"/>
</dbReference>
<accession>A0ABV0V544</accession>
<dbReference type="EMBL" id="JAHRIQ010093637">
    <property type="protein sequence ID" value="MEQ2251556.1"/>
    <property type="molecule type" value="Genomic_DNA"/>
</dbReference>
<organism evidence="1 2">
    <name type="scientific">Ilyodon furcidens</name>
    <name type="common">goldbreast splitfin</name>
    <dbReference type="NCBI Taxonomy" id="33524"/>
    <lineage>
        <taxon>Eukaryota</taxon>
        <taxon>Metazoa</taxon>
        <taxon>Chordata</taxon>
        <taxon>Craniata</taxon>
        <taxon>Vertebrata</taxon>
        <taxon>Euteleostomi</taxon>
        <taxon>Actinopterygii</taxon>
        <taxon>Neopterygii</taxon>
        <taxon>Teleostei</taxon>
        <taxon>Neoteleostei</taxon>
        <taxon>Acanthomorphata</taxon>
        <taxon>Ovalentaria</taxon>
        <taxon>Atherinomorphae</taxon>
        <taxon>Cyprinodontiformes</taxon>
        <taxon>Goodeidae</taxon>
        <taxon>Ilyodon</taxon>
    </lineage>
</organism>
<proteinExistence type="predicted"/>